<feature type="chain" id="PRO_5035221212" description="Beta-lactamase-inhibitor-like PepSY-like domain-containing protein" evidence="1">
    <location>
        <begin position="21"/>
        <end position="142"/>
    </location>
</feature>
<keyword evidence="1" id="KW-0732">Signal</keyword>
<dbReference type="RefSeq" id="WP_171606232.1">
    <property type="nucleotide sequence ID" value="NZ_WHPF01000002.1"/>
</dbReference>
<feature type="signal peptide" evidence="1">
    <location>
        <begin position="1"/>
        <end position="20"/>
    </location>
</feature>
<accession>A0A8J8JVJ5</accession>
<dbReference type="SUPFAM" id="SSF160574">
    <property type="entry name" value="BT0923-like"/>
    <property type="match status" value="1"/>
</dbReference>
<reference evidence="2" key="1">
    <citation type="submission" date="2019-10" db="EMBL/GenBank/DDBJ databases">
        <title>Draft genome sequence of Panacibacter sp. KCS-6.</title>
        <authorList>
            <person name="Yim K.J."/>
        </authorList>
    </citation>
    <scope>NUCLEOTIDE SEQUENCE</scope>
    <source>
        <strain evidence="2">KCS-6</strain>
    </source>
</reference>
<evidence type="ECO:0008006" key="4">
    <source>
        <dbReference type="Google" id="ProtNLM"/>
    </source>
</evidence>
<evidence type="ECO:0000256" key="1">
    <source>
        <dbReference type="SAM" id="SignalP"/>
    </source>
</evidence>
<evidence type="ECO:0000313" key="3">
    <source>
        <dbReference type="Proteomes" id="UP000598971"/>
    </source>
</evidence>
<sequence>MKKIILLPVMLMCIATAVYAKNTKDDNSKAKITTKSNDNGLVHIGRNMNVIKQVVISKGELIEHFYSADGEYLATSKNFAFDKLPKNAIKTITTNYTFPEYKLVDCIKIINADGTICYYLGMHNNGIRIILEVTADGEVGLF</sequence>
<protein>
    <recommendedName>
        <fullName evidence="4">Beta-lactamase-inhibitor-like PepSY-like domain-containing protein</fullName>
    </recommendedName>
</protein>
<keyword evidence="3" id="KW-1185">Reference proteome</keyword>
<evidence type="ECO:0000313" key="2">
    <source>
        <dbReference type="EMBL" id="NNV54306.1"/>
    </source>
</evidence>
<comment type="caution">
    <text evidence="2">The sequence shown here is derived from an EMBL/GenBank/DDBJ whole genome shotgun (WGS) entry which is preliminary data.</text>
</comment>
<dbReference type="Proteomes" id="UP000598971">
    <property type="component" value="Unassembled WGS sequence"/>
</dbReference>
<gene>
    <name evidence="2" type="ORF">GD597_02460</name>
</gene>
<proteinExistence type="predicted"/>
<organism evidence="2 3">
    <name type="scientific">Limnovirga soli</name>
    <dbReference type="NCBI Taxonomy" id="2656915"/>
    <lineage>
        <taxon>Bacteria</taxon>
        <taxon>Pseudomonadati</taxon>
        <taxon>Bacteroidota</taxon>
        <taxon>Chitinophagia</taxon>
        <taxon>Chitinophagales</taxon>
        <taxon>Chitinophagaceae</taxon>
        <taxon>Limnovirga</taxon>
    </lineage>
</organism>
<name>A0A8J8JVJ5_9BACT</name>
<dbReference type="AlphaFoldDB" id="A0A8J8JVJ5"/>
<dbReference type="EMBL" id="WHPF01000002">
    <property type="protein sequence ID" value="NNV54306.1"/>
    <property type="molecule type" value="Genomic_DNA"/>
</dbReference>